<accession>A0A2T3NPJ9</accession>
<protein>
    <submittedName>
        <fullName evidence="2">KR domain-containing protein</fullName>
    </submittedName>
</protein>
<dbReference type="PANTHER" id="PTHR43157">
    <property type="entry name" value="PHOSPHATIDYLINOSITOL-GLYCAN BIOSYNTHESIS CLASS F PROTEIN-RELATED"/>
    <property type="match status" value="1"/>
</dbReference>
<dbReference type="PANTHER" id="PTHR43157:SF73">
    <property type="entry name" value="WW DOMAIN-CONTAINING OXIDOREDUCTASE-LIKE PROTEIN"/>
    <property type="match status" value="1"/>
</dbReference>
<sequence>MTKANWNTEMIGDQTGRLVVITGATSGIGKETVKVLAGKYATVIIGARNLEKAEGVIEEIKVQYPNANLSARELDLTSLVSVKAFADSILTDFDKLDVLINNAGIMVCPYAKTQDGFEIQMGTNHLGHFALTGRLMPLLKQTEKSRIVILSSYAHKFGDIDLSDLNWETREYNTNKAYGDSKIANLYFLYELVSRLANESTGEGYTPIVSAAHPGWTKTELQRHTKLVGFLNHFFAQGADQGALPTLRAGFDDEVRPGDYYGPSKFFEMHGAPVKVASNTLSHDKVIARKLWVQSEALTGVSF</sequence>
<dbReference type="PRINTS" id="PR00081">
    <property type="entry name" value="GDHRDH"/>
</dbReference>
<comment type="caution">
    <text evidence="2">The sequence shown here is derived from an EMBL/GenBank/DDBJ whole genome shotgun (WGS) entry which is preliminary data.</text>
</comment>
<dbReference type="CDD" id="cd05327">
    <property type="entry name" value="retinol-DH_like_SDR_c_like"/>
    <property type="match status" value="1"/>
</dbReference>
<gene>
    <name evidence="2" type="ORF">C9I98_17645</name>
</gene>
<proteinExistence type="predicted"/>
<dbReference type="Proteomes" id="UP000241771">
    <property type="component" value="Unassembled WGS sequence"/>
</dbReference>
<keyword evidence="1" id="KW-0560">Oxidoreductase</keyword>
<dbReference type="RefSeq" id="WP_036817569.1">
    <property type="nucleotide sequence ID" value="NZ_JGVO01000084.1"/>
</dbReference>
<dbReference type="NCBIfam" id="NF004846">
    <property type="entry name" value="PRK06197.1"/>
    <property type="match status" value="1"/>
</dbReference>
<dbReference type="AlphaFoldDB" id="A0A2T3NPJ9"/>
<evidence type="ECO:0000256" key="1">
    <source>
        <dbReference type="ARBA" id="ARBA00023002"/>
    </source>
</evidence>
<name>A0A2T3NPJ9_9GAMM</name>
<dbReference type="InterPro" id="IPR036291">
    <property type="entry name" value="NAD(P)-bd_dom_sf"/>
</dbReference>
<dbReference type="OrthoDB" id="109589at2"/>
<dbReference type="InterPro" id="IPR002347">
    <property type="entry name" value="SDR_fam"/>
</dbReference>
<keyword evidence="3" id="KW-1185">Reference proteome</keyword>
<dbReference type="SUPFAM" id="SSF51735">
    <property type="entry name" value="NAD(P)-binding Rossmann-fold domains"/>
    <property type="match status" value="1"/>
</dbReference>
<reference evidence="2 3" key="1">
    <citation type="submission" date="2018-01" db="EMBL/GenBank/DDBJ databases">
        <title>Whole genome sequencing of Histamine producing bacteria.</title>
        <authorList>
            <person name="Butler K."/>
        </authorList>
    </citation>
    <scope>NUCLEOTIDE SEQUENCE [LARGE SCALE GENOMIC DNA]</scope>
    <source>
        <strain evidence="2 3">DSM 100436</strain>
    </source>
</reference>
<evidence type="ECO:0000313" key="3">
    <source>
        <dbReference type="Proteomes" id="UP000241771"/>
    </source>
</evidence>
<evidence type="ECO:0000313" key="2">
    <source>
        <dbReference type="EMBL" id="PSW18204.1"/>
    </source>
</evidence>
<dbReference type="EMBL" id="PYMA01000012">
    <property type="protein sequence ID" value="PSW18204.1"/>
    <property type="molecule type" value="Genomic_DNA"/>
</dbReference>
<organism evidence="2 3">
    <name type="scientific">Photobacterium sanctipauli</name>
    <dbReference type="NCBI Taxonomy" id="1342794"/>
    <lineage>
        <taxon>Bacteria</taxon>
        <taxon>Pseudomonadati</taxon>
        <taxon>Pseudomonadota</taxon>
        <taxon>Gammaproteobacteria</taxon>
        <taxon>Vibrionales</taxon>
        <taxon>Vibrionaceae</taxon>
        <taxon>Photobacterium</taxon>
    </lineage>
</organism>
<dbReference type="Gene3D" id="3.40.50.720">
    <property type="entry name" value="NAD(P)-binding Rossmann-like Domain"/>
    <property type="match status" value="1"/>
</dbReference>
<dbReference type="Pfam" id="PF00106">
    <property type="entry name" value="adh_short"/>
    <property type="match status" value="1"/>
</dbReference>
<dbReference type="GO" id="GO:0016491">
    <property type="term" value="F:oxidoreductase activity"/>
    <property type="evidence" value="ECO:0007669"/>
    <property type="project" value="UniProtKB-KW"/>
</dbReference>